<gene>
    <name evidence="2" type="ORF">Daesc_006783</name>
</gene>
<keyword evidence="3" id="KW-1185">Reference proteome</keyword>
<sequence length="339" mass="38555">MSQTELEAGPSITQQLNGGETEKKPGPPSEEGIDCTICWFPIEEDEITTLPCYHGFHAEYGQMRCPMCRSSLLYPCGDVISRYFLRPGVTILPEELRTPCPLYQCNIDAHTVPLVGRPLHPASFNFWEDISHQLAMLGGEALQGQGYAPWDVAHPGAHLFREHEEDDLYGLPNVIPTDGELHMNIPNPPEGLRNIFTERPRQHAFHFRLGPEDPQNLPPGHVFTRSSLAAAVENEWPSIVNAQIGDLQQRLEDFGRQWPDVPVPVTPAAFTTLTDLFDKLRVKFIVFRRQHEGFIKLSPLAERYRDDAECELQARFDDFWEKFEWVRQAIEEAVDSVSL</sequence>
<feature type="compositionally biased region" description="Polar residues" evidence="1">
    <location>
        <begin position="1"/>
        <end position="18"/>
    </location>
</feature>
<dbReference type="Proteomes" id="UP001369815">
    <property type="component" value="Unassembled WGS sequence"/>
</dbReference>
<evidence type="ECO:0008006" key="4">
    <source>
        <dbReference type="Google" id="ProtNLM"/>
    </source>
</evidence>
<dbReference type="CDD" id="cd16448">
    <property type="entry name" value="RING-H2"/>
    <property type="match status" value="1"/>
</dbReference>
<protein>
    <recommendedName>
        <fullName evidence="4">RING-type domain-containing protein</fullName>
    </recommendedName>
</protein>
<dbReference type="EMBL" id="JBANMG010000006">
    <property type="protein sequence ID" value="KAK6952248.1"/>
    <property type="molecule type" value="Genomic_DNA"/>
</dbReference>
<dbReference type="SUPFAM" id="SSF57850">
    <property type="entry name" value="RING/U-box"/>
    <property type="match status" value="1"/>
</dbReference>
<organism evidence="2 3">
    <name type="scientific">Daldinia eschscholtzii</name>
    <dbReference type="NCBI Taxonomy" id="292717"/>
    <lineage>
        <taxon>Eukaryota</taxon>
        <taxon>Fungi</taxon>
        <taxon>Dikarya</taxon>
        <taxon>Ascomycota</taxon>
        <taxon>Pezizomycotina</taxon>
        <taxon>Sordariomycetes</taxon>
        <taxon>Xylariomycetidae</taxon>
        <taxon>Xylariales</taxon>
        <taxon>Hypoxylaceae</taxon>
        <taxon>Daldinia</taxon>
    </lineage>
</organism>
<comment type="caution">
    <text evidence="2">The sequence shown here is derived from an EMBL/GenBank/DDBJ whole genome shotgun (WGS) entry which is preliminary data.</text>
</comment>
<dbReference type="InterPro" id="IPR013083">
    <property type="entry name" value="Znf_RING/FYVE/PHD"/>
</dbReference>
<evidence type="ECO:0000313" key="2">
    <source>
        <dbReference type="EMBL" id="KAK6952248.1"/>
    </source>
</evidence>
<reference evidence="2 3" key="1">
    <citation type="journal article" date="2024" name="Front Chem Biol">
        <title>Unveiling the potential of Daldinia eschscholtzii MFLUCC 19-0629 through bioactivity and bioinformatics studies for enhanced sustainable agriculture production.</title>
        <authorList>
            <person name="Brooks S."/>
            <person name="Weaver J.A."/>
            <person name="Klomchit A."/>
            <person name="Alharthi S.A."/>
            <person name="Onlamun T."/>
            <person name="Nurani R."/>
            <person name="Vong T.K."/>
            <person name="Alberti F."/>
            <person name="Greco C."/>
        </authorList>
    </citation>
    <scope>NUCLEOTIDE SEQUENCE [LARGE SCALE GENOMIC DNA]</scope>
    <source>
        <strain evidence="2">MFLUCC 19-0629</strain>
    </source>
</reference>
<feature type="region of interest" description="Disordered" evidence="1">
    <location>
        <begin position="1"/>
        <end position="30"/>
    </location>
</feature>
<evidence type="ECO:0000313" key="3">
    <source>
        <dbReference type="Proteomes" id="UP001369815"/>
    </source>
</evidence>
<dbReference type="Gene3D" id="3.30.40.10">
    <property type="entry name" value="Zinc/RING finger domain, C3HC4 (zinc finger)"/>
    <property type="match status" value="1"/>
</dbReference>
<name>A0AAX6MHS2_9PEZI</name>
<accession>A0AAX6MHS2</accession>
<evidence type="ECO:0000256" key="1">
    <source>
        <dbReference type="SAM" id="MobiDB-lite"/>
    </source>
</evidence>
<dbReference type="AlphaFoldDB" id="A0AAX6MHS2"/>
<proteinExistence type="predicted"/>